<protein>
    <submittedName>
        <fullName evidence="2">26193_t:CDS:1</fullName>
    </submittedName>
</protein>
<dbReference type="OrthoDB" id="2412233at2759"/>
<dbReference type="AlphaFoldDB" id="A0A9N9DYB0"/>
<evidence type="ECO:0000256" key="1">
    <source>
        <dbReference type="SAM" id="SignalP"/>
    </source>
</evidence>
<sequence>MSVIIALFLTTSSQSSLCFLFNPLANSTQQVEGFNKKDHNSIKANSSLTTLVKEIQDMLDRKAKYTQVEEYKHQILTVGLATTPK</sequence>
<reference evidence="2" key="1">
    <citation type="submission" date="2021-06" db="EMBL/GenBank/DDBJ databases">
        <authorList>
            <person name="Kallberg Y."/>
            <person name="Tangrot J."/>
            <person name="Rosling A."/>
        </authorList>
    </citation>
    <scope>NUCLEOTIDE SEQUENCE</scope>
    <source>
        <strain evidence="2">MA453B</strain>
    </source>
</reference>
<comment type="caution">
    <text evidence="2">The sequence shown here is derived from an EMBL/GenBank/DDBJ whole genome shotgun (WGS) entry which is preliminary data.</text>
</comment>
<accession>A0A9N9DYB0</accession>
<dbReference type="Proteomes" id="UP000789405">
    <property type="component" value="Unassembled WGS sequence"/>
</dbReference>
<name>A0A9N9DYB0_9GLOM</name>
<feature type="non-terminal residue" evidence="2">
    <location>
        <position position="85"/>
    </location>
</feature>
<organism evidence="2 3">
    <name type="scientific">Dentiscutata erythropus</name>
    <dbReference type="NCBI Taxonomy" id="1348616"/>
    <lineage>
        <taxon>Eukaryota</taxon>
        <taxon>Fungi</taxon>
        <taxon>Fungi incertae sedis</taxon>
        <taxon>Mucoromycota</taxon>
        <taxon>Glomeromycotina</taxon>
        <taxon>Glomeromycetes</taxon>
        <taxon>Diversisporales</taxon>
        <taxon>Gigasporaceae</taxon>
        <taxon>Dentiscutata</taxon>
    </lineage>
</organism>
<feature type="chain" id="PRO_5040474598" evidence="1">
    <location>
        <begin position="19"/>
        <end position="85"/>
    </location>
</feature>
<dbReference type="EMBL" id="CAJVPY010005904">
    <property type="protein sequence ID" value="CAG8652607.1"/>
    <property type="molecule type" value="Genomic_DNA"/>
</dbReference>
<gene>
    <name evidence="2" type="ORF">DERYTH_LOCUS10263</name>
</gene>
<keyword evidence="3" id="KW-1185">Reference proteome</keyword>
<keyword evidence="1" id="KW-0732">Signal</keyword>
<evidence type="ECO:0000313" key="3">
    <source>
        <dbReference type="Proteomes" id="UP000789405"/>
    </source>
</evidence>
<proteinExistence type="predicted"/>
<evidence type="ECO:0000313" key="2">
    <source>
        <dbReference type="EMBL" id="CAG8652607.1"/>
    </source>
</evidence>
<feature type="signal peptide" evidence="1">
    <location>
        <begin position="1"/>
        <end position="18"/>
    </location>
</feature>